<keyword evidence="1 5" id="KW-0547">Nucleotide-binding</keyword>
<feature type="binding site" evidence="5">
    <location>
        <begin position="275"/>
        <end position="282"/>
    </location>
    <ligand>
        <name>ATP</name>
        <dbReference type="ChEBI" id="CHEBI:30616"/>
    </ligand>
</feature>
<dbReference type="GO" id="GO:0005829">
    <property type="term" value="C:cytosol"/>
    <property type="evidence" value="ECO:0007669"/>
    <property type="project" value="TreeGrafter"/>
</dbReference>
<sequence length="823" mass="89302">MNELLGEVDTYADSTLRDEHTAVREKKSKRPQVPLAQRGGLDVPKVSAKSLGHDHPDFARETTHLKGTVETMARRILKLEDIDHLDLGADDDTGFVQKLDGEAEAAELSLQLRQPYFGRMVVKIGGRVTVLSLAKYPFYDPGGQYSTTDWRSPVGQLFYNDAVTWKAGKAQGEVLLKRATDIRDRQLQGIADLYLKPGAEDLAGLAVPIGASREEAAAKAAAAAAALSGKGREDVLMARLSEAASGGMRDIVSTIQPEQDALIRAAGRAPLVVQGPAGSGKTSVAFHRAAYLAFKDRELHERIDPRASLVLMPNRVLADFASKVLSPLGLDGLPIVTPEAWMLDQLGQSGEVAVVDRTLNLLLGDADRKEKQTAWLRAKAMGDAKMLDVVRRALEARFRERLERLQFKTDLVLEDDKGKAKTVTVELTPRMLDAVLTSALERSASGEATVDGLRRTFERDLVTRLMKAAKRDDAEARLAIERQLERELAALSSRVFSIDTPLNEARRLLTRPDVLRDAAKGLLDPARVRALCSADPLLKVHVSTAAMKAGGATAGRRMGWVDVLELPVALCVKAVTSGLGRKLARGQDRYDHVLVDEAQDLSPLQYRLLREVTRSGALSLFGDASQGIHGYRGVSNWDQALAAMGGEVGSTRFLRRTYRSTRQIADLSANVAAAYAKGESYLPEAVPRDGANVRRVPCPPGESLELVTARAVKDVQALGFANVAVIRRRAGGCVEFARALVDEDVDATAIHDETGRYRGGVVVVPVHLAKGLEFDAAVVVGADESGYARDVEYDLRLLYVAVTRGQHALALVHQGVVHPLLEA</sequence>
<dbReference type="GO" id="GO:0000725">
    <property type="term" value="P:recombinational repair"/>
    <property type="evidence" value="ECO:0007669"/>
    <property type="project" value="TreeGrafter"/>
</dbReference>
<dbReference type="Pfam" id="PF13538">
    <property type="entry name" value="UvrD_C_2"/>
    <property type="match status" value="1"/>
</dbReference>
<protein>
    <submittedName>
        <fullName evidence="8">DNA helicase-2/ATP-dependent DNA helicase PcrA</fullName>
    </submittedName>
</protein>
<reference evidence="8 9" key="1">
    <citation type="submission" date="2018-06" db="EMBL/GenBank/DDBJ databases">
        <title>Genomic Encyclopedia of Type Strains, Phase IV (KMG-IV): sequencing the most valuable type-strain genomes for metagenomic binning, comparative biology and taxonomic classification.</title>
        <authorList>
            <person name="Goeker M."/>
        </authorList>
    </citation>
    <scope>NUCLEOTIDE SEQUENCE [LARGE SCALE GENOMIC DNA]</scope>
    <source>
        <strain evidence="8 9">DSM 18048</strain>
    </source>
</reference>
<comment type="caution">
    <text evidence="8">The sequence shown here is derived from an EMBL/GenBank/DDBJ whole genome shotgun (WGS) entry which is preliminary data.</text>
</comment>
<evidence type="ECO:0000259" key="7">
    <source>
        <dbReference type="PROSITE" id="PS51198"/>
    </source>
</evidence>
<dbReference type="PANTHER" id="PTHR11070:SF45">
    <property type="entry name" value="DNA 3'-5' HELICASE"/>
    <property type="match status" value="1"/>
</dbReference>
<dbReference type="PROSITE" id="PS51198">
    <property type="entry name" value="UVRD_HELICASE_ATP_BIND"/>
    <property type="match status" value="1"/>
</dbReference>
<dbReference type="GO" id="GO:0003677">
    <property type="term" value="F:DNA binding"/>
    <property type="evidence" value="ECO:0007669"/>
    <property type="project" value="InterPro"/>
</dbReference>
<dbReference type="EMBL" id="QJSX01000007">
    <property type="protein sequence ID" value="PYE53785.1"/>
    <property type="molecule type" value="Genomic_DNA"/>
</dbReference>
<evidence type="ECO:0000313" key="9">
    <source>
        <dbReference type="Proteomes" id="UP000248326"/>
    </source>
</evidence>
<proteinExistence type="predicted"/>
<dbReference type="AlphaFoldDB" id="A0A318S5F6"/>
<keyword evidence="3 5" id="KW-0347">Helicase</keyword>
<name>A0A318S5F6_9DEIO</name>
<dbReference type="InterPro" id="IPR027785">
    <property type="entry name" value="UvrD-like_helicase_C"/>
</dbReference>
<dbReference type="Proteomes" id="UP000248326">
    <property type="component" value="Unassembled WGS sequence"/>
</dbReference>
<evidence type="ECO:0000256" key="3">
    <source>
        <dbReference type="ARBA" id="ARBA00022806"/>
    </source>
</evidence>
<dbReference type="InterPro" id="IPR014016">
    <property type="entry name" value="UvrD-like_ATP-bd"/>
</dbReference>
<evidence type="ECO:0000313" key="8">
    <source>
        <dbReference type="EMBL" id="PYE53785.1"/>
    </source>
</evidence>
<dbReference type="Gene3D" id="3.40.50.300">
    <property type="entry name" value="P-loop containing nucleotide triphosphate hydrolases"/>
    <property type="match status" value="3"/>
</dbReference>
<accession>A0A318S5F6</accession>
<dbReference type="PANTHER" id="PTHR11070">
    <property type="entry name" value="UVRD / RECB / PCRA DNA HELICASE FAMILY MEMBER"/>
    <property type="match status" value="1"/>
</dbReference>
<feature type="domain" description="UvrD-like helicase ATP-binding" evidence="7">
    <location>
        <begin position="254"/>
        <end position="661"/>
    </location>
</feature>
<evidence type="ECO:0000256" key="4">
    <source>
        <dbReference type="ARBA" id="ARBA00022840"/>
    </source>
</evidence>
<dbReference type="InterPro" id="IPR027417">
    <property type="entry name" value="P-loop_NTPase"/>
</dbReference>
<keyword evidence="4 5" id="KW-0067">ATP-binding</keyword>
<dbReference type="SUPFAM" id="SSF52540">
    <property type="entry name" value="P-loop containing nucleoside triphosphate hydrolases"/>
    <property type="match status" value="1"/>
</dbReference>
<gene>
    <name evidence="8" type="ORF">DES52_10743</name>
</gene>
<feature type="region of interest" description="Disordered" evidence="6">
    <location>
        <begin position="1"/>
        <end position="57"/>
    </location>
</feature>
<feature type="compositionally biased region" description="Basic and acidic residues" evidence="6">
    <location>
        <begin position="15"/>
        <end position="25"/>
    </location>
</feature>
<evidence type="ECO:0000256" key="5">
    <source>
        <dbReference type="PROSITE-ProRule" id="PRU00560"/>
    </source>
</evidence>
<dbReference type="GO" id="GO:0005524">
    <property type="term" value="F:ATP binding"/>
    <property type="evidence" value="ECO:0007669"/>
    <property type="project" value="UniProtKB-UniRule"/>
</dbReference>
<evidence type="ECO:0000256" key="2">
    <source>
        <dbReference type="ARBA" id="ARBA00022801"/>
    </source>
</evidence>
<evidence type="ECO:0000256" key="6">
    <source>
        <dbReference type="SAM" id="MobiDB-lite"/>
    </source>
</evidence>
<dbReference type="InterPro" id="IPR000212">
    <property type="entry name" value="DNA_helicase_UvrD/REP"/>
</dbReference>
<evidence type="ECO:0000256" key="1">
    <source>
        <dbReference type="ARBA" id="ARBA00022741"/>
    </source>
</evidence>
<dbReference type="Pfam" id="PF00580">
    <property type="entry name" value="UvrD-helicase"/>
    <property type="match status" value="1"/>
</dbReference>
<keyword evidence="9" id="KW-1185">Reference proteome</keyword>
<organism evidence="8 9">
    <name type="scientific">Deinococcus yavapaiensis KR-236</name>
    <dbReference type="NCBI Taxonomy" id="694435"/>
    <lineage>
        <taxon>Bacteria</taxon>
        <taxon>Thermotogati</taxon>
        <taxon>Deinococcota</taxon>
        <taxon>Deinococci</taxon>
        <taxon>Deinococcales</taxon>
        <taxon>Deinococcaceae</taxon>
        <taxon>Deinococcus</taxon>
    </lineage>
</organism>
<dbReference type="GO" id="GO:0043138">
    <property type="term" value="F:3'-5' DNA helicase activity"/>
    <property type="evidence" value="ECO:0007669"/>
    <property type="project" value="TreeGrafter"/>
</dbReference>
<dbReference type="GO" id="GO:0016787">
    <property type="term" value="F:hydrolase activity"/>
    <property type="evidence" value="ECO:0007669"/>
    <property type="project" value="UniProtKB-UniRule"/>
</dbReference>
<keyword evidence="2 5" id="KW-0378">Hydrolase</keyword>